<feature type="transmembrane region" description="Helical" evidence="8">
    <location>
        <begin position="251"/>
        <end position="271"/>
    </location>
</feature>
<name>A0AAN9BES0_9CAEN</name>
<evidence type="ECO:0000256" key="4">
    <source>
        <dbReference type="ARBA" id="ARBA00022692"/>
    </source>
</evidence>
<feature type="compositionally biased region" description="Polar residues" evidence="9">
    <location>
        <begin position="735"/>
        <end position="754"/>
    </location>
</feature>
<dbReference type="PANTHER" id="PTHR11388">
    <property type="entry name" value="ORGANIC ANION TRANSPORTER"/>
    <property type="match status" value="1"/>
</dbReference>
<evidence type="ECO:0000259" key="11">
    <source>
        <dbReference type="PROSITE" id="PS51465"/>
    </source>
</evidence>
<evidence type="ECO:0000256" key="8">
    <source>
        <dbReference type="RuleBase" id="RU362056"/>
    </source>
</evidence>
<accession>A0AAN9BES0</accession>
<evidence type="ECO:0000256" key="9">
    <source>
        <dbReference type="SAM" id="MobiDB-lite"/>
    </source>
</evidence>
<keyword evidence="3" id="KW-1003">Cell membrane</keyword>
<proteinExistence type="inferred from homology"/>
<feature type="domain" description="Kazal-like" evidence="11">
    <location>
        <begin position="438"/>
        <end position="490"/>
    </location>
</feature>
<dbReference type="PROSITE" id="PS50850">
    <property type="entry name" value="MFS"/>
    <property type="match status" value="1"/>
</dbReference>
<evidence type="ECO:0000259" key="10">
    <source>
        <dbReference type="PROSITE" id="PS50850"/>
    </source>
</evidence>
<dbReference type="InterPro" id="IPR002350">
    <property type="entry name" value="Kazal_dom"/>
</dbReference>
<dbReference type="SUPFAM" id="SSF103473">
    <property type="entry name" value="MFS general substrate transporter"/>
    <property type="match status" value="1"/>
</dbReference>
<feature type="region of interest" description="Disordered" evidence="9">
    <location>
        <begin position="658"/>
        <end position="718"/>
    </location>
</feature>
<dbReference type="PROSITE" id="PS51465">
    <property type="entry name" value="KAZAL_2"/>
    <property type="match status" value="1"/>
</dbReference>
<dbReference type="InterPro" id="IPR020846">
    <property type="entry name" value="MFS_dom"/>
</dbReference>
<evidence type="ECO:0000256" key="3">
    <source>
        <dbReference type="ARBA" id="ARBA00022475"/>
    </source>
</evidence>
<feature type="transmembrane region" description="Helical" evidence="8">
    <location>
        <begin position="388"/>
        <end position="412"/>
    </location>
</feature>
<organism evidence="12 13">
    <name type="scientific">Littorina saxatilis</name>
    <dbReference type="NCBI Taxonomy" id="31220"/>
    <lineage>
        <taxon>Eukaryota</taxon>
        <taxon>Metazoa</taxon>
        <taxon>Spiralia</taxon>
        <taxon>Lophotrochozoa</taxon>
        <taxon>Mollusca</taxon>
        <taxon>Gastropoda</taxon>
        <taxon>Caenogastropoda</taxon>
        <taxon>Littorinimorpha</taxon>
        <taxon>Littorinoidea</taxon>
        <taxon>Littorinidae</taxon>
        <taxon>Littorina</taxon>
    </lineage>
</organism>
<feature type="transmembrane region" description="Helical" evidence="8">
    <location>
        <begin position="557"/>
        <end position="580"/>
    </location>
</feature>
<dbReference type="Pfam" id="PF07648">
    <property type="entry name" value="Kazal_2"/>
    <property type="match status" value="1"/>
</dbReference>
<keyword evidence="5 8" id="KW-1133">Transmembrane helix</keyword>
<dbReference type="NCBIfam" id="TIGR00805">
    <property type="entry name" value="oat"/>
    <property type="match status" value="1"/>
</dbReference>
<dbReference type="GO" id="GO:0006811">
    <property type="term" value="P:monoatomic ion transport"/>
    <property type="evidence" value="ECO:0007669"/>
    <property type="project" value="UniProtKB-KW"/>
</dbReference>
<gene>
    <name evidence="12" type="ORF">V1264_018893</name>
</gene>
<feature type="region of interest" description="Disordered" evidence="9">
    <location>
        <begin position="733"/>
        <end position="754"/>
    </location>
</feature>
<reference evidence="12 13" key="1">
    <citation type="submission" date="2024-02" db="EMBL/GenBank/DDBJ databases">
        <title>Chromosome-scale genome assembly of the rough periwinkle Littorina saxatilis.</title>
        <authorList>
            <person name="De Jode A."/>
            <person name="Faria R."/>
            <person name="Formenti G."/>
            <person name="Sims Y."/>
            <person name="Smith T.P."/>
            <person name="Tracey A."/>
            <person name="Wood J.M.D."/>
            <person name="Zagrodzka Z.B."/>
            <person name="Johannesson K."/>
            <person name="Butlin R.K."/>
            <person name="Leder E.H."/>
        </authorList>
    </citation>
    <scope>NUCLEOTIDE SEQUENCE [LARGE SCALE GENOMIC DNA]</scope>
    <source>
        <strain evidence="12">Snail1</strain>
        <tissue evidence="12">Muscle</tissue>
    </source>
</reference>
<evidence type="ECO:0000256" key="7">
    <source>
        <dbReference type="ARBA" id="ARBA00023157"/>
    </source>
</evidence>
<feature type="transmembrane region" description="Helical" evidence="8">
    <location>
        <begin position="32"/>
        <end position="53"/>
    </location>
</feature>
<sequence>MNDGSSSKNQTVPEKAPENERGKKDLNPLHHIVVFVTVLCALGFVEGISVNGLPFINISSLQTRFELTSKDAGMITSSADIGAIVLVLLVSYYGGRSHRPRVTAAGGFMLAVGSLIFLMPHALVGLYSFGSESSKFTLCKSSQLSELDHCGASKEGKSASRFLPMFIVGQAVQGIGFTPVFTCGFAYIDDHATSDSTAVYIGITYAITALGVGMGYVVGGQLLSLWVDVGRVDTSTITIKPEDRRWVGAWWIGYVICSILYCIIAIILCFFPRHLPGAKSQANNKDEGLTARSSRTHQEKNILEILLSFPKAIFALICNPLYVLLVLVGAGDTLIVSGIAGFAPKIIEEKFKIKPSEAGLIMGAVSLVGGAGGLGLGGYLIRRFHVKLFGILKMCLFFTFVAALTGGAAFFISCPKDAFAGINSQYGSKSTSSPPSSVNVNAPCNSNCACTTRNFDPVCGQDGVTYFSACYAGCMADNSSKLLLKYDNCSCVINTMLSSGGNGTGIANGGTCSSACQQVWPFVLVLFFGILFTFLNVTPISMAILRCVPEEERSVGLGMQWVALRSMGTIPGPILTGIVLDSTCRLWQSTCKGQGSCWMYDSNKMSLNLFFWWVGVKVTTLCFLGLAYLYYKKKGHAEVDRQEQLNLSITLSPVVSEVAKDEEEDKDNPAASPSPSPSCGQEGTCVDRGIDAKKGSYAKRDDDAVDVDKKPDTVSSKGNVVQPAVVEPLKLDGDNATSAVPTSVTDGSAPGDTTNNSVCYITRL</sequence>
<feature type="domain" description="Major facilitator superfamily (MFS) profile" evidence="10">
    <location>
        <begin position="35"/>
        <end position="634"/>
    </location>
</feature>
<dbReference type="InterPro" id="IPR004156">
    <property type="entry name" value="OATP"/>
</dbReference>
<evidence type="ECO:0000256" key="5">
    <source>
        <dbReference type="ARBA" id="ARBA00022989"/>
    </source>
</evidence>
<feature type="transmembrane region" description="Helical" evidence="8">
    <location>
        <begin position="610"/>
        <end position="631"/>
    </location>
</feature>
<dbReference type="AlphaFoldDB" id="A0AAN9BES0"/>
<dbReference type="InterPro" id="IPR036259">
    <property type="entry name" value="MFS_trans_sf"/>
</dbReference>
<feature type="compositionally biased region" description="Basic and acidic residues" evidence="9">
    <location>
        <begin position="688"/>
        <end position="712"/>
    </location>
</feature>
<protein>
    <recommendedName>
        <fullName evidence="8">Solute carrier organic anion transporter family member</fullName>
    </recommendedName>
</protein>
<dbReference type="Proteomes" id="UP001374579">
    <property type="component" value="Unassembled WGS sequence"/>
</dbReference>
<dbReference type="GO" id="GO:0043252">
    <property type="term" value="P:sodium-independent organic anion transport"/>
    <property type="evidence" value="ECO:0007669"/>
    <property type="project" value="TreeGrafter"/>
</dbReference>
<keyword evidence="6 8" id="KW-0472">Membrane</keyword>
<evidence type="ECO:0000313" key="12">
    <source>
        <dbReference type="EMBL" id="KAK7104127.1"/>
    </source>
</evidence>
<dbReference type="Gene3D" id="1.20.1250.20">
    <property type="entry name" value="MFS general substrate transporter like domains"/>
    <property type="match status" value="1"/>
</dbReference>
<dbReference type="GO" id="GO:0016323">
    <property type="term" value="C:basolateral plasma membrane"/>
    <property type="evidence" value="ECO:0007669"/>
    <property type="project" value="TreeGrafter"/>
</dbReference>
<dbReference type="InterPro" id="IPR036058">
    <property type="entry name" value="Kazal_dom_sf"/>
</dbReference>
<feature type="transmembrane region" description="Helical" evidence="8">
    <location>
        <begin position="162"/>
        <end position="187"/>
    </location>
</feature>
<comment type="subcellular location">
    <subcellularLocation>
        <location evidence="1 8">Cell membrane</location>
        <topology evidence="1 8">Multi-pass membrane protein</topology>
    </subcellularLocation>
</comment>
<feature type="transmembrane region" description="Helical" evidence="8">
    <location>
        <begin position="519"/>
        <end position="545"/>
    </location>
</feature>
<feature type="transmembrane region" description="Helical" evidence="8">
    <location>
        <begin position="360"/>
        <end position="381"/>
    </location>
</feature>
<evidence type="ECO:0000256" key="1">
    <source>
        <dbReference type="ARBA" id="ARBA00004651"/>
    </source>
</evidence>
<comment type="similarity">
    <text evidence="2 8">Belongs to the organo anion transporter (TC 2.A.60) family.</text>
</comment>
<keyword evidence="13" id="KW-1185">Reference proteome</keyword>
<keyword evidence="4 8" id="KW-0812">Transmembrane</keyword>
<comment type="caution">
    <text evidence="12">The sequence shown here is derived from an EMBL/GenBank/DDBJ whole genome shotgun (WGS) entry which is preliminary data.</text>
</comment>
<feature type="transmembrane region" description="Helical" evidence="8">
    <location>
        <begin position="107"/>
        <end position="129"/>
    </location>
</feature>
<evidence type="ECO:0000256" key="6">
    <source>
        <dbReference type="ARBA" id="ARBA00023136"/>
    </source>
</evidence>
<keyword evidence="8" id="KW-0406">Ion transport</keyword>
<feature type="transmembrane region" description="Helical" evidence="8">
    <location>
        <begin position="73"/>
        <end position="95"/>
    </location>
</feature>
<feature type="transmembrane region" description="Helical" evidence="8">
    <location>
        <begin position="321"/>
        <end position="340"/>
    </location>
</feature>
<evidence type="ECO:0000256" key="2">
    <source>
        <dbReference type="ARBA" id="ARBA00009657"/>
    </source>
</evidence>
<dbReference type="Pfam" id="PF03137">
    <property type="entry name" value="OATP"/>
    <property type="match status" value="1"/>
</dbReference>
<evidence type="ECO:0000313" key="13">
    <source>
        <dbReference type="Proteomes" id="UP001374579"/>
    </source>
</evidence>
<keyword evidence="7" id="KW-1015">Disulfide bond</keyword>
<dbReference type="EMBL" id="JBAMIC010000008">
    <property type="protein sequence ID" value="KAK7104127.1"/>
    <property type="molecule type" value="Genomic_DNA"/>
</dbReference>
<dbReference type="PANTHER" id="PTHR11388:SF100">
    <property type="entry name" value="SOLUTE CARRIER ORGANIC ANION TRANSPORTER FAMILY MEMBER 4A1"/>
    <property type="match status" value="1"/>
</dbReference>
<feature type="compositionally biased region" description="Polar residues" evidence="9">
    <location>
        <begin position="1"/>
        <end position="12"/>
    </location>
</feature>
<feature type="region of interest" description="Disordered" evidence="9">
    <location>
        <begin position="1"/>
        <end position="23"/>
    </location>
</feature>
<dbReference type="GO" id="GO:0015347">
    <property type="term" value="F:sodium-independent organic anion transmembrane transporter activity"/>
    <property type="evidence" value="ECO:0007669"/>
    <property type="project" value="TreeGrafter"/>
</dbReference>
<dbReference type="SUPFAM" id="SSF100895">
    <property type="entry name" value="Kazal-type serine protease inhibitors"/>
    <property type="match status" value="1"/>
</dbReference>
<dbReference type="Gene3D" id="3.30.60.30">
    <property type="match status" value="1"/>
</dbReference>
<feature type="transmembrane region" description="Helical" evidence="8">
    <location>
        <begin position="199"/>
        <end position="218"/>
    </location>
</feature>
<keyword evidence="8" id="KW-0813">Transport</keyword>